<accession>A0A4Y8S8M5</accession>
<evidence type="ECO:0000313" key="1">
    <source>
        <dbReference type="EMBL" id="TFF34847.1"/>
    </source>
</evidence>
<proteinExistence type="predicted"/>
<name>A0A4Y8S8M5_9SPHI</name>
<evidence type="ECO:0000313" key="2">
    <source>
        <dbReference type="Proteomes" id="UP000297540"/>
    </source>
</evidence>
<reference evidence="1 2" key="1">
    <citation type="journal article" date="2017" name="Int. J. Syst. Evol. Microbiol.">
        <title>Mucilaginibacterpsychrotolerans sp. nov., isolated from peatlands.</title>
        <authorList>
            <person name="Deng Y."/>
            <person name="Shen L."/>
            <person name="Xu B."/>
            <person name="Liu Y."/>
            <person name="Gu Z."/>
            <person name="Liu H."/>
            <person name="Zhou Y."/>
        </authorList>
    </citation>
    <scope>NUCLEOTIDE SEQUENCE [LARGE SCALE GENOMIC DNA]</scope>
    <source>
        <strain evidence="1 2">NH7-4</strain>
    </source>
</reference>
<dbReference type="EMBL" id="SOZE01000026">
    <property type="protein sequence ID" value="TFF34847.1"/>
    <property type="molecule type" value="Genomic_DNA"/>
</dbReference>
<sequence length="108" mass="12255">MKIITLHKPINSGELFTHLQERLNPIFQKQRQSDISFSIQKTPVGITISQPELYEGPLFTLEVNGQELWITRNEHYVDDVNSITIESILNSLFDDLSDGLGTDLVLEG</sequence>
<dbReference type="OrthoDB" id="797779at2"/>
<dbReference type="Proteomes" id="UP000297540">
    <property type="component" value="Unassembled WGS sequence"/>
</dbReference>
<dbReference type="RefSeq" id="WP_133234395.1">
    <property type="nucleotide sequence ID" value="NZ_SOZE01000026.1"/>
</dbReference>
<protein>
    <submittedName>
        <fullName evidence="1">Uncharacterized protein</fullName>
    </submittedName>
</protein>
<gene>
    <name evidence="1" type="ORF">E2R66_20925</name>
</gene>
<dbReference type="AlphaFoldDB" id="A0A4Y8S8M5"/>
<keyword evidence="2" id="KW-1185">Reference proteome</keyword>
<organism evidence="1 2">
    <name type="scientific">Mucilaginibacter psychrotolerans</name>
    <dbReference type="NCBI Taxonomy" id="1524096"/>
    <lineage>
        <taxon>Bacteria</taxon>
        <taxon>Pseudomonadati</taxon>
        <taxon>Bacteroidota</taxon>
        <taxon>Sphingobacteriia</taxon>
        <taxon>Sphingobacteriales</taxon>
        <taxon>Sphingobacteriaceae</taxon>
        <taxon>Mucilaginibacter</taxon>
    </lineage>
</organism>
<comment type="caution">
    <text evidence="1">The sequence shown here is derived from an EMBL/GenBank/DDBJ whole genome shotgun (WGS) entry which is preliminary data.</text>
</comment>